<dbReference type="RefSeq" id="WP_167330524.1">
    <property type="nucleotide sequence ID" value="NZ_AODE01000036.1"/>
</dbReference>
<accession>W7BZS4</accession>
<dbReference type="EMBL" id="AODE01000036">
    <property type="protein sequence ID" value="EUJ25778.1"/>
    <property type="molecule type" value="Genomic_DNA"/>
</dbReference>
<gene>
    <name evidence="2" type="ORF">PCORN_16190</name>
</gene>
<feature type="domain" description="DUF6440" evidence="1">
    <location>
        <begin position="6"/>
        <end position="56"/>
    </location>
</feature>
<dbReference type="PATRIC" id="fig|1265820.5.peg.3203"/>
<organism evidence="2 3">
    <name type="scientific">Listeria cornellensis FSL F6-0969</name>
    <dbReference type="NCBI Taxonomy" id="1265820"/>
    <lineage>
        <taxon>Bacteria</taxon>
        <taxon>Bacillati</taxon>
        <taxon>Bacillota</taxon>
        <taxon>Bacilli</taxon>
        <taxon>Bacillales</taxon>
        <taxon>Listeriaceae</taxon>
        <taxon>Listeria</taxon>
    </lineage>
</organism>
<dbReference type="AlphaFoldDB" id="W7BZS4"/>
<dbReference type="Proteomes" id="UP000019254">
    <property type="component" value="Unassembled WGS sequence"/>
</dbReference>
<protein>
    <recommendedName>
        <fullName evidence="1">DUF6440 domain-containing protein</fullName>
    </recommendedName>
</protein>
<name>W7BZS4_9LIST</name>
<dbReference type="Pfam" id="PF20037">
    <property type="entry name" value="DUF6440"/>
    <property type="match status" value="1"/>
</dbReference>
<comment type="caution">
    <text evidence="2">The sequence shown here is derived from an EMBL/GenBank/DDBJ whole genome shotgun (WGS) entry which is preliminary data.</text>
</comment>
<reference evidence="2 3" key="1">
    <citation type="journal article" date="2014" name="Int. J. Syst. Evol. Microbiol.">
        <title>Listeria floridensis sp. nov., Listeria aquatica sp. nov., Listeria cornellensis sp. nov., Listeria riparia sp. nov. and Listeria grandensis sp. nov., from agricultural and natural environments.</title>
        <authorList>
            <person name="den Bakker H.C."/>
            <person name="Warchocki S."/>
            <person name="Wright E.M."/>
            <person name="Allred A.F."/>
            <person name="Ahlstrom C."/>
            <person name="Manuel C.S."/>
            <person name="Stasiewicz M.J."/>
            <person name="Burrell A."/>
            <person name="Roof S."/>
            <person name="Strawn L."/>
            <person name="Fortes E.D."/>
            <person name="Nightingale K.K."/>
            <person name="Kephart D."/>
            <person name="Wiedmann M."/>
        </authorList>
    </citation>
    <scope>NUCLEOTIDE SEQUENCE [LARGE SCALE GENOMIC DNA]</scope>
    <source>
        <strain evidence="3">FSL F6-969</strain>
    </source>
</reference>
<evidence type="ECO:0000313" key="2">
    <source>
        <dbReference type="EMBL" id="EUJ25778.1"/>
    </source>
</evidence>
<dbReference type="InterPro" id="IPR045515">
    <property type="entry name" value="DUF6440"/>
</dbReference>
<proteinExistence type="predicted"/>
<dbReference type="STRING" id="1265820.PCORN_16190"/>
<evidence type="ECO:0000313" key="3">
    <source>
        <dbReference type="Proteomes" id="UP000019254"/>
    </source>
</evidence>
<sequence length="58" mass="6234">MKKEKRFNVETLEQSGSGLTTVIIDKETGVQYLLAAVPNIGSGMALLVDSDGKPLLEK</sequence>
<evidence type="ECO:0000259" key="1">
    <source>
        <dbReference type="Pfam" id="PF20037"/>
    </source>
</evidence>
<keyword evidence="3" id="KW-1185">Reference proteome</keyword>